<evidence type="ECO:0000313" key="5">
    <source>
        <dbReference type="Proteomes" id="UP001603857"/>
    </source>
</evidence>
<dbReference type="Pfam" id="PF24924">
    <property type="entry name" value="DUF7745"/>
    <property type="match status" value="1"/>
</dbReference>
<dbReference type="PANTHER" id="PTHR48200">
    <property type="entry name" value="PROTEIN, PUTATIVE-RELATED"/>
    <property type="match status" value="1"/>
</dbReference>
<keyword evidence="1" id="KW-0175">Coiled coil</keyword>
<dbReference type="AlphaFoldDB" id="A0ABD1LR36"/>
<organism evidence="4 5">
    <name type="scientific">Flemingia macrophylla</name>
    <dbReference type="NCBI Taxonomy" id="520843"/>
    <lineage>
        <taxon>Eukaryota</taxon>
        <taxon>Viridiplantae</taxon>
        <taxon>Streptophyta</taxon>
        <taxon>Embryophyta</taxon>
        <taxon>Tracheophyta</taxon>
        <taxon>Spermatophyta</taxon>
        <taxon>Magnoliopsida</taxon>
        <taxon>eudicotyledons</taxon>
        <taxon>Gunneridae</taxon>
        <taxon>Pentapetalae</taxon>
        <taxon>rosids</taxon>
        <taxon>fabids</taxon>
        <taxon>Fabales</taxon>
        <taxon>Fabaceae</taxon>
        <taxon>Papilionoideae</taxon>
        <taxon>50 kb inversion clade</taxon>
        <taxon>NPAAA clade</taxon>
        <taxon>indigoferoid/millettioid clade</taxon>
        <taxon>Phaseoleae</taxon>
        <taxon>Flemingia</taxon>
    </lineage>
</organism>
<dbReference type="EMBL" id="JBGMDY010000008">
    <property type="protein sequence ID" value="KAL2325975.1"/>
    <property type="molecule type" value="Genomic_DNA"/>
</dbReference>
<comment type="caution">
    <text evidence="4">The sequence shown here is derived from an EMBL/GenBank/DDBJ whole genome shotgun (WGS) entry which is preliminary data.</text>
</comment>
<protein>
    <recommendedName>
        <fullName evidence="3">DUF7745 domain-containing protein</fullName>
    </recommendedName>
</protein>
<keyword evidence="5" id="KW-1185">Reference proteome</keyword>
<proteinExistence type="predicted"/>
<reference evidence="4 5" key="1">
    <citation type="submission" date="2024-08" db="EMBL/GenBank/DDBJ databases">
        <title>Insights into the chromosomal genome structure of Flemingia macrophylla.</title>
        <authorList>
            <person name="Ding Y."/>
            <person name="Zhao Y."/>
            <person name="Bi W."/>
            <person name="Wu M."/>
            <person name="Zhao G."/>
            <person name="Gong Y."/>
            <person name="Li W."/>
            <person name="Zhang P."/>
        </authorList>
    </citation>
    <scope>NUCLEOTIDE SEQUENCE [LARGE SCALE GENOMIC DNA]</scope>
    <source>
        <strain evidence="4">DYQJB</strain>
        <tissue evidence="4">Leaf</tissue>
    </source>
</reference>
<name>A0ABD1LR36_9FABA</name>
<feature type="region of interest" description="Disordered" evidence="2">
    <location>
        <begin position="102"/>
        <end position="121"/>
    </location>
</feature>
<dbReference type="PANTHER" id="PTHR48200:SF1">
    <property type="entry name" value="AMINOTRANSFERASE-LIKE PLANT MOBILE DOMAIN-CONTAINING PROTEIN"/>
    <property type="match status" value="1"/>
</dbReference>
<feature type="compositionally biased region" description="Polar residues" evidence="2">
    <location>
        <begin position="111"/>
        <end position="121"/>
    </location>
</feature>
<evidence type="ECO:0000313" key="4">
    <source>
        <dbReference type="EMBL" id="KAL2325975.1"/>
    </source>
</evidence>
<sequence>MEWKAKLEHWSVDHFSWICPWFQSDDIIVRCRDYPSVPLMDLRGCIAYSPRLAMRQLMRTQTIPLKEELGGLCFFYDPSHREAMLSVSRAWEKPVYIGDRELRKPRGVPHPSTQDVPTSANKELQEKVKALTKKLEIMGAQLRALEEKEEESILIIDGLQWQYKKKDQDIEQIKEECTATHEEVTHATKIQKVDSGSQLHEALKKIVQLESECAQQAQLIRMMQDDLTLTRSNVQKWWEVAQQRTTSLSEFKEKEKKGLAQMRHICEEKN</sequence>
<dbReference type="InterPro" id="IPR056647">
    <property type="entry name" value="DUF7745"/>
</dbReference>
<gene>
    <name evidence="4" type="ORF">Fmac_025033</name>
</gene>
<feature type="domain" description="DUF7745" evidence="3">
    <location>
        <begin position="1"/>
        <end position="106"/>
    </location>
</feature>
<evidence type="ECO:0000256" key="2">
    <source>
        <dbReference type="SAM" id="MobiDB-lite"/>
    </source>
</evidence>
<feature type="coiled-coil region" evidence="1">
    <location>
        <begin position="121"/>
        <end position="226"/>
    </location>
</feature>
<evidence type="ECO:0000256" key="1">
    <source>
        <dbReference type="SAM" id="Coils"/>
    </source>
</evidence>
<accession>A0ABD1LR36</accession>
<dbReference type="Proteomes" id="UP001603857">
    <property type="component" value="Unassembled WGS sequence"/>
</dbReference>
<evidence type="ECO:0000259" key="3">
    <source>
        <dbReference type="Pfam" id="PF24924"/>
    </source>
</evidence>